<dbReference type="EMBL" id="LJZR01000117">
    <property type="protein sequence ID" value="KPQ31236.1"/>
    <property type="molecule type" value="Genomic_DNA"/>
</dbReference>
<name>A0A0P8BCD9_9CYAN</name>
<gene>
    <name evidence="1" type="ORF">HLUCCA11_24195</name>
</gene>
<comment type="caution">
    <text evidence="1">The sequence shown here is derived from an EMBL/GenBank/DDBJ whole genome shotgun (WGS) entry which is preliminary data.</text>
</comment>
<evidence type="ECO:0000313" key="2">
    <source>
        <dbReference type="Proteomes" id="UP000050465"/>
    </source>
</evidence>
<dbReference type="PATRIC" id="fig|1666911.3.peg.1382"/>
<dbReference type="Proteomes" id="UP000050465">
    <property type="component" value="Unassembled WGS sequence"/>
</dbReference>
<dbReference type="STRING" id="1666911.HLUCCA11_24195"/>
<protein>
    <submittedName>
        <fullName evidence="1">Tat binding protein 1(TBP-1)-interacting protein (TBPIP)</fullName>
    </submittedName>
</protein>
<sequence>MVKKFSRVAAVPKQAIASPESAEIVQLPQNKVVNLERVDLSDRENWLRALDICKAKTEQPLSTLLKEIETYQGQIDQALQTAQAQSTIYAYAIGTRLDAIEENRLFEEKGYTNLTAFIKGGEVKRPNGDSITTRQVWAYRSVTRGLGEFLFLAEQIREHKPLDPDLEAQLSALGMRVNKDVIEAFLESYAESIAGVLELGVSKLEQVYRLPRPVAMSGLLTGKLALEEDLVEVHDMPFSALRKAISSHEKKNKPASKSKHKVNIDGTIDHIRNAIKSLRSEVLDEKQKMRLLRLSEVMAKLAE</sequence>
<accession>A0A0P8BCD9</accession>
<organism evidence="1 2">
    <name type="scientific">Phormidesmis priestleyi Ana</name>
    <dbReference type="NCBI Taxonomy" id="1666911"/>
    <lineage>
        <taxon>Bacteria</taxon>
        <taxon>Bacillati</taxon>
        <taxon>Cyanobacteriota</taxon>
        <taxon>Cyanophyceae</taxon>
        <taxon>Leptolyngbyales</taxon>
        <taxon>Leptolyngbyaceae</taxon>
        <taxon>Phormidesmis</taxon>
    </lineage>
</organism>
<evidence type="ECO:0000313" key="1">
    <source>
        <dbReference type="EMBL" id="KPQ31236.1"/>
    </source>
</evidence>
<reference evidence="1 2" key="1">
    <citation type="submission" date="2015-09" db="EMBL/GenBank/DDBJ databases">
        <title>Identification and resolution of microdiversity through metagenomic sequencing of parallel consortia.</title>
        <authorList>
            <person name="Nelson W.C."/>
            <person name="Romine M.F."/>
            <person name="Lindemann S.R."/>
        </authorList>
    </citation>
    <scope>NUCLEOTIDE SEQUENCE [LARGE SCALE GENOMIC DNA]</scope>
    <source>
        <strain evidence="1">Ana</strain>
    </source>
</reference>
<dbReference type="AlphaFoldDB" id="A0A0P8BCD9"/>
<proteinExistence type="predicted"/>